<organism evidence="1 2">
    <name type="scientific">Lecanicillium saksenae</name>
    <dbReference type="NCBI Taxonomy" id="468837"/>
    <lineage>
        <taxon>Eukaryota</taxon>
        <taxon>Fungi</taxon>
        <taxon>Dikarya</taxon>
        <taxon>Ascomycota</taxon>
        <taxon>Pezizomycotina</taxon>
        <taxon>Sordariomycetes</taxon>
        <taxon>Hypocreomycetidae</taxon>
        <taxon>Hypocreales</taxon>
        <taxon>Cordycipitaceae</taxon>
        <taxon>Lecanicillium</taxon>
    </lineage>
</organism>
<accession>A0ACC1R225</accession>
<dbReference type="EMBL" id="JANAKD010000192">
    <property type="protein sequence ID" value="KAJ3496415.1"/>
    <property type="molecule type" value="Genomic_DNA"/>
</dbReference>
<dbReference type="Proteomes" id="UP001148737">
    <property type="component" value="Unassembled WGS sequence"/>
</dbReference>
<protein>
    <submittedName>
        <fullName evidence="1">Uncharacterized protein</fullName>
    </submittedName>
</protein>
<evidence type="ECO:0000313" key="2">
    <source>
        <dbReference type="Proteomes" id="UP001148737"/>
    </source>
</evidence>
<keyword evidence="2" id="KW-1185">Reference proteome</keyword>
<proteinExistence type="predicted"/>
<sequence>MTATSTHSDRASHSESSTIFVDRPTTGSTKDLEAGWTTDVPILEAAEPMENDVDKVTWDGPSDPENPLNWPFRQKFVIVAIASAITFISPLASSIFAPAIDQIMKEFNSNSPELASFIVSVYVIGYCFGPLLIAPLSEIYGRSPLYHVCNVFFVIFSVACALAPNLGALIAFRFLAGLGASCPMAIGAGTIADVTAPEIRGKVMAAWLYGPIFGPIVGAIAGGYLAQAAGWRWTLWLTAIAGGVVTLLSFVFLRESYAPAILEKKTARLRKSTGNPNLRSSLSSGLGPKQVFAMAIFRPTKMLIFSPIVLLLSLQMLVVYGYLYLIFTAIPTLFEHKYGFSSGNTGLAYIGLGLGASVGLVVTGAMSDRIVTRLAAKNGGERKPEYRIPLIMAAALILPIGLFWFGWTGQTHQHWILPMIGLFFIGTGMTPVIMSATTYLVDAYTQYAASAVAASTVVRSLGGAFLPLAGRPMFNALDLGWGASLLAFIALAMVPPNQFPRAPTEKRYRTNGQRANWIHFGFNIDIHSALSSPSAETMLRTQATNVLRRAAPRAYSTQALSNPTLKNIEKRWEGMPLQEQADLWMALRDRMKGNWSDLTLQEQKAVARLRAARASVASAVYVHLKRQKLTQTLSTAYWIAFGPHGPRATDPPGTNARIAWGVALGVGASIAIFAAIRSVAKPAPYTMTKEYQEESNEFLLSQNANPITGISSEGYTGKGVVQSPPKGH</sequence>
<name>A0ACC1R225_9HYPO</name>
<evidence type="ECO:0000313" key="1">
    <source>
        <dbReference type="EMBL" id="KAJ3496415.1"/>
    </source>
</evidence>
<gene>
    <name evidence="1" type="ORF">NLG97_g2675</name>
</gene>
<comment type="caution">
    <text evidence="1">The sequence shown here is derived from an EMBL/GenBank/DDBJ whole genome shotgun (WGS) entry which is preliminary data.</text>
</comment>
<reference evidence="1" key="1">
    <citation type="submission" date="2022-07" db="EMBL/GenBank/DDBJ databases">
        <title>Genome Sequence of Lecanicillium saksenae.</title>
        <authorList>
            <person name="Buettner E."/>
        </authorList>
    </citation>
    <scope>NUCLEOTIDE SEQUENCE</scope>
    <source>
        <strain evidence="1">VT-O1</strain>
    </source>
</reference>